<feature type="transmembrane region" description="Helical" evidence="1">
    <location>
        <begin position="118"/>
        <end position="139"/>
    </location>
</feature>
<dbReference type="Proteomes" id="UP000713964">
    <property type="component" value="Unassembled WGS sequence"/>
</dbReference>
<dbReference type="Pfam" id="PF04307">
    <property type="entry name" value="YdjM"/>
    <property type="match status" value="1"/>
</dbReference>
<comment type="caution">
    <text evidence="2">The sequence shown here is derived from an EMBL/GenBank/DDBJ whole genome shotgun (WGS) entry which is preliminary data.</text>
</comment>
<keyword evidence="1" id="KW-0812">Transmembrane</keyword>
<keyword evidence="1" id="KW-1133">Transmembrane helix</keyword>
<gene>
    <name evidence="2" type="ORF">HXO58_07755</name>
</gene>
<protein>
    <submittedName>
        <fullName evidence="2">Metal-dependent hydrolase</fullName>
    </submittedName>
</protein>
<accession>A0A930L968</accession>
<dbReference type="EMBL" id="JABZXL010000024">
    <property type="protein sequence ID" value="MBF1659713.1"/>
    <property type="molecule type" value="Genomic_DNA"/>
</dbReference>
<sequence length="270" mass="27866">MMGKEHALVGFGSYAAGAYAAAHAGLFPAEFATAGALTAGALVSAGAALIPDIDHPSGTVANAGGPITRAIAHATNAVSGGHREGTHQLWFAAAFFLLVWATTTGAEAVGTSFNAPALITWHVLASCLWFTVIVAFGAQATSKTFLHQKLNRIWQQKTGVAAKAYAWAFAVVSCLLAWLLCGPADTWGWLVPAVITGHLSHLLTDALTSAGLEILPGKRIYLPILGDTTAHNPVQLLLGVATAVAGIAAIIFAATGWSPQAIDFGHFSFT</sequence>
<evidence type="ECO:0000256" key="1">
    <source>
        <dbReference type="SAM" id="Phobius"/>
    </source>
</evidence>
<feature type="transmembrane region" description="Helical" evidence="1">
    <location>
        <begin position="89"/>
        <end position="106"/>
    </location>
</feature>
<feature type="transmembrane region" description="Helical" evidence="1">
    <location>
        <begin position="160"/>
        <end position="180"/>
    </location>
</feature>
<evidence type="ECO:0000313" key="3">
    <source>
        <dbReference type="Proteomes" id="UP000713964"/>
    </source>
</evidence>
<dbReference type="InterPro" id="IPR007404">
    <property type="entry name" value="YdjM-like"/>
</dbReference>
<keyword evidence="1" id="KW-0472">Membrane</keyword>
<organism evidence="2 3">
    <name type="scientific">Rothia mucilaginosa</name>
    <dbReference type="NCBI Taxonomy" id="43675"/>
    <lineage>
        <taxon>Bacteria</taxon>
        <taxon>Bacillati</taxon>
        <taxon>Actinomycetota</taxon>
        <taxon>Actinomycetes</taxon>
        <taxon>Micrococcales</taxon>
        <taxon>Micrococcaceae</taxon>
        <taxon>Rothia</taxon>
    </lineage>
</organism>
<keyword evidence="2" id="KW-0378">Hydrolase</keyword>
<dbReference type="GO" id="GO:0016787">
    <property type="term" value="F:hydrolase activity"/>
    <property type="evidence" value="ECO:0007669"/>
    <property type="project" value="UniProtKB-KW"/>
</dbReference>
<feature type="transmembrane region" description="Helical" evidence="1">
    <location>
        <begin position="236"/>
        <end position="257"/>
    </location>
</feature>
<dbReference type="AlphaFoldDB" id="A0A930L968"/>
<evidence type="ECO:0000313" key="2">
    <source>
        <dbReference type="EMBL" id="MBF1659713.1"/>
    </source>
</evidence>
<reference evidence="2" key="1">
    <citation type="submission" date="2020-04" db="EMBL/GenBank/DDBJ databases">
        <title>Deep metagenomics examines the oral microbiome during advanced dental caries in children, revealing novel taxa and co-occurrences with host molecules.</title>
        <authorList>
            <person name="Baker J.L."/>
            <person name="Morton J.T."/>
            <person name="Dinis M."/>
            <person name="Alvarez R."/>
            <person name="Tran N.C."/>
            <person name="Knight R."/>
            <person name="Edlund A."/>
        </authorList>
    </citation>
    <scope>NUCLEOTIDE SEQUENCE</scope>
    <source>
        <strain evidence="2">JCVI_29_bin.11</strain>
    </source>
</reference>
<proteinExistence type="predicted"/>
<name>A0A930L968_9MICC</name>